<organism evidence="2">
    <name type="scientific">marine metagenome</name>
    <dbReference type="NCBI Taxonomy" id="408172"/>
    <lineage>
        <taxon>unclassified sequences</taxon>
        <taxon>metagenomes</taxon>
        <taxon>ecological metagenomes</taxon>
    </lineage>
</organism>
<name>A0A382AUQ6_9ZZZZ</name>
<evidence type="ECO:0000256" key="1">
    <source>
        <dbReference type="SAM" id="MobiDB-lite"/>
    </source>
</evidence>
<dbReference type="EMBL" id="UINC01026928">
    <property type="protein sequence ID" value="SVB05266.1"/>
    <property type="molecule type" value="Genomic_DNA"/>
</dbReference>
<reference evidence="2" key="1">
    <citation type="submission" date="2018-05" db="EMBL/GenBank/DDBJ databases">
        <authorList>
            <person name="Lanie J.A."/>
            <person name="Ng W.-L."/>
            <person name="Kazmierczak K.M."/>
            <person name="Andrzejewski T.M."/>
            <person name="Davidsen T.M."/>
            <person name="Wayne K.J."/>
            <person name="Tettelin H."/>
            <person name="Glass J.I."/>
            <person name="Rusch D."/>
            <person name="Podicherti R."/>
            <person name="Tsui H.-C.T."/>
            <person name="Winkler M.E."/>
        </authorList>
    </citation>
    <scope>NUCLEOTIDE SEQUENCE</scope>
</reference>
<proteinExistence type="predicted"/>
<dbReference type="AlphaFoldDB" id="A0A382AUQ6"/>
<feature type="region of interest" description="Disordered" evidence="1">
    <location>
        <begin position="38"/>
        <end position="62"/>
    </location>
</feature>
<feature type="non-terminal residue" evidence="2">
    <location>
        <position position="62"/>
    </location>
</feature>
<evidence type="ECO:0000313" key="2">
    <source>
        <dbReference type="EMBL" id="SVB05266.1"/>
    </source>
</evidence>
<sequence length="62" mass="6852">MNAFSAALMFSSGEFNDATKKPERTVKRSNHCRTMEGPAVETCHGRNSANTESHQRNVVQLA</sequence>
<feature type="compositionally biased region" description="Polar residues" evidence="1">
    <location>
        <begin position="45"/>
        <end position="62"/>
    </location>
</feature>
<accession>A0A382AUQ6</accession>
<gene>
    <name evidence="2" type="ORF">METZ01_LOCUS158120</name>
</gene>
<protein>
    <submittedName>
        <fullName evidence="2">Uncharacterized protein</fullName>
    </submittedName>
</protein>